<protein>
    <submittedName>
        <fullName evidence="3">Prepilin-type N-terminal cleavage/methylation domain-containing protein</fullName>
    </submittedName>
</protein>
<organism evidence="3 4">
    <name type="scientific">Rosenbergiella australiborealis</name>
    <dbReference type="NCBI Taxonomy" id="1544696"/>
    <lineage>
        <taxon>Bacteria</taxon>
        <taxon>Pseudomonadati</taxon>
        <taxon>Pseudomonadota</taxon>
        <taxon>Gammaproteobacteria</taxon>
        <taxon>Enterobacterales</taxon>
        <taxon>Erwiniaceae</taxon>
        <taxon>Rosenbergiella</taxon>
    </lineage>
</organism>
<keyword evidence="2" id="KW-1133">Transmembrane helix</keyword>
<comment type="subcellular location">
    <subcellularLocation>
        <location evidence="1">Membrane</location>
        <topology evidence="1">Single-pass membrane protein</topology>
    </subcellularLocation>
</comment>
<dbReference type="RefSeq" id="WP_214215772.1">
    <property type="nucleotide sequence ID" value="NZ_JABBFO010000016.1"/>
</dbReference>
<keyword evidence="2" id="KW-0472">Membrane</keyword>
<evidence type="ECO:0000256" key="2">
    <source>
        <dbReference type="SAM" id="Phobius"/>
    </source>
</evidence>
<dbReference type="InterPro" id="IPR045584">
    <property type="entry name" value="Pilin-like"/>
</dbReference>
<accession>A0ABS5T7K6</accession>
<dbReference type="Gene3D" id="3.30.700.10">
    <property type="entry name" value="Glycoprotein, Type 4 Pilin"/>
    <property type="match status" value="1"/>
</dbReference>
<gene>
    <name evidence="3" type="ORF">HGT73_13430</name>
</gene>
<dbReference type="InterPro" id="IPR012902">
    <property type="entry name" value="N_methyl_site"/>
</dbReference>
<dbReference type="SUPFAM" id="SSF54523">
    <property type="entry name" value="Pili subunits"/>
    <property type="match status" value="1"/>
</dbReference>
<dbReference type="Proteomes" id="UP000786875">
    <property type="component" value="Unassembled WGS sequence"/>
</dbReference>
<reference evidence="3 4" key="1">
    <citation type="submission" date="2020-04" db="EMBL/GenBank/DDBJ databases">
        <title>Genome sequencing of Rosenbergiella species.</title>
        <authorList>
            <person name="Alvarez-Perez S."/>
            <person name="Lievens B."/>
        </authorList>
    </citation>
    <scope>NUCLEOTIDE SEQUENCE [LARGE SCALE GENOMIC DNA]</scope>
    <source>
        <strain evidence="3 4">CdVSA20.1</strain>
    </source>
</reference>
<evidence type="ECO:0000313" key="3">
    <source>
        <dbReference type="EMBL" id="MBT0728350.1"/>
    </source>
</evidence>
<dbReference type="EMBL" id="JABBFO010000016">
    <property type="protein sequence ID" value="MBT0728350.1"/>
    <property type="molecule type" value="Genomic_DNA"/>
</dbReference>
<name>A0ABS5T7K6_9GAMM</name>
<dbReference type="NCBIfam" id="TIGR02532">
    <property type="entry name" value="IV_pilin_GFxxxE"/>
    <property type="match status" value="1"/>
</dbReference>
<comment type="caution">
    <text evidence="3">The sequence shown here is derived from an EMBL/GenBank/DDBJ whole genome shotgun (WGS) entry which is preliminary data.</text>
</comment>
<keyword evidence="2" id="KW-0812">Transmembrane</keyword>
<evidence type="ECO:0000256" key="1">
    <source>
        <dbReference type="ARBA" id="ARBA00004167"/>
    </source>
</evidence>
<dbReference type="Pfam" id="PF07963">
    <property type="entry name" value="N_methyl"/>
    <property type="match status" value="1"/>
</dbReference>
<proteinExistence type="predicted"/>
<sequence length="158" mass="17860">MPPTSRSSYSGFTLIEILIVMLIISLLAGVGSRALSQWQQRQQVKANASDLAYFLNRLRQQATWYHTTIALAAETQGEVTYLVAKSESRTGFVQRWVWKPLSPNVRIIAIQGEPSFYGKRGTAWPGSIEVGNQLVQWRIIVSAQGRIRYCQRQEEECG</sequence>
<keyword evidence="4" id="KW-1185">Reference proteome</keyword>
<evidence type="ECO:0000313" key="4">
    <source>
        <dbReference type="Proteomes" id="UP000786875"/>
    </source>
</evidence>
<feature type="transmembrane region" description="Helical" evidence="2">
    <location>
        <begin position="12"/>
        <end position="35"/>
    </location>
</feature>